<dbReference type="Pfam" id="PF02581">
    <property type="entry name" value="TMP-TENI"/>
    <property type="match status" value="1"/>
</dbReference>
<protein>
    <submittedName>
        <fullName evidence="4">Thiamine-phosphate pyrophosphorylase</fullName>
    </submittedName>
</protein>
<dbReference type="InterPro" id="IPR036206">
    <property type="entry name" value="ThiamineP_synth_sf"/>
</dbReference>
<feature type="domain" description="Thiamine phosphate synthase/TenI" evidence="3">
    <location>
        <begin position="6"/>
        <end position="171"/>
    </location>
</feature>
<evidence type="ECO:0000313" key="5">
    <source>
        <dbReference type="Proteomes" id="UP000198916"/>
    </source>
</evidence>
<reference evidence="5" key="1">
    <citation type="submission" date="2016-10" db="EMBL/GenBank/DDBJ databases">
        <authorList>
            <person name="Varghese N."/>
            <person name="Submissions S."/>
        </authorList>
    </citation>
    <scope>NUCLEOTIDE SEQUENCE [LARGE SCALE GENOMIC DNA]</scope>
    <source>
        <strain evidence="5">Jip14</strain>
    </source>
</reference>
<dbReference type="InterPro" id="IPR022998">
    <property type="entry name" value="ThiamineP_synth_TenI"/>
</dbReference>
<dbReference type="RefSeq" id="WP_090607960.1">
    <property type="nucleotide sequence ID" value="NZ_FNZR01000009.1"/>
</dbReference>
<comment type="pathway">
    <text evidence="1">Cofactor biosynthesis; thiamine diphosphate biosynthesis.</text>
</comment>
<name>A0A1H7SR70_9SPHI</name>
<dbReference type="Gene3D" id="3.20.20.70">
    <property type="entry name" value="Aldolase class I"/>
    <property type="match status" value="1"/>
</dbReference>
<keyword evidence="5" id="KW-1185">Reference proteome</keyword>
<keyword evidence="2" id="KW-0784">Thiamine biosynthesis</keyword>
<dbReference type="GO" id="GO:0005737">
    <property type="term" value="C:cytoplasm"/>
    <property type="evidence" value="ECO:0007669"/>
    <property type="project" value="TreeGrafter"/>
</dbReference>
<dbReference type="PANTHER" id="PTHR20857">
    <property type="entry name" value="THIAMINE-PHOSPHATE PYROPHOSPHORYLASE"/>
    <property type="match status" value="1"/>
</dbReference>
<gene>
    <name evidence="4" type="ORF">SAMN05421740_109117</name>
</gene>
<dbReference type="GO" id="GO:0009228">
    <property type="term" value="P:thiamine biosynthetic process"/>
    <property type="evidence" value="ECO:0007669"/>
    <property type="project" value="UniProtKB-KW"/>
</dbReference>
<proteinExistence type="predicted"/>
<dbReference type="CDD" id="cd00564">
    <property type="entry name" value="TMP_TenI"/>
    <property type="match status" value="1"/>
</dbReference>
<evidence type="ECO:0000256" key="1">
    <source>
        <dbReference type="ARBA" id="ARBA00004948"/>
    </source>
</evidence>
<dbReference type="SUPFAM" id="SSF51391">
    <property type="entry name" value="Thiamin phosphate synthase"/>
    <property type="match status" value="1"/>
</dbReference>
<dbReference type="GO" id="GO:0004789">
    <property type="term" value="F:thiamine-phosphate diphosphorylase activity"/>
    <property type="evidence" value="ECO:0007669"/>
    <property type="project" value="TreeGrafter"/>
</dbReference>
<dbReference type="EMBL" id="FNZR01000009">
    <property type="protein sequence ID" value="SEL74606.1"/>
    <property type="molecule type" value="Genomic_DNA"/>
</dbReference>
<accession>A0A1H7SR70</accession>
<dbReference type="Proteomes" id="UP000198916">
    <property type="component" value="Unassembled WGS sequence"/>
</dbReference>
<sequence length="200" mass="21950">MQLSVITREDFFKGEADALNDLFEAGLTGLHLRKPHASRYEMRALLRRIDSCFHKCIIMHSHITLFDEFDLLGVHLPLGILLEKGGMQNKGQISCSAHTQAEVEAAAQVADRTFISPVFDSISKKGYAGNVSLLTIPRPEGNTLWVALGGVTPEHLPTVYRHGFKAAAVMGYIWEAGRSRQRFEACQAAVADLPLASSAC</sequence>
<dbReference type="InterPro" id="IPR013785">
    <property type="entry name" value="Aldolase_TIM"/>
</dbReference>
<evidence type="ECO:0000256" key="2">
    <source>
        <dbReference type="ARBA" id="ARBA00022977"/>
    </source>
</evidence>
<dbReference type="OrthoDB" id="194683at2"/>
<evidence type="ECO:0000313" key="4">
    <source>
        <dbReference type="EMBL" id="SEL74606.1"/>
    </source>
</evidence>
<organism evidence="4 5">
    <name type="scientific">Parapedobacter koreensis</name>
    <dbReference type="NCBI Taxonomy" id="332977"/>
    <lineage>
        <taxon>Bacteria</taxon>
        <taxon>Pseudomonadati</taxon>
        <taxon>Bacteroidota</taxon>
        <taxon>Sphingobacteriia</taxon>
        <taxon>Sphingobacteriales</taxon>
        <taxon>Sphingobacteriaceae</taxon>
        <taxon>Parapedobacter</taxon>
    </lineage>
</organism>
<dbReference type="AlphaFoldDB" id="A0A1H7SR70"/>
<dbReference type="STRING" id="332977.SAMN05421740_109117"/>
<evidence type="ECO:0000259" key="3">
    <source>
        <dbReference type="Pfam" id="PF02581"/>
    </source>
</evidence>
<dbReference type="PANTHER" id="PTHR20857:SF15">
    <property type="entry name" value="THIAMINE-PHOSPHATE SYNTHASE"/>
    <property type="match status" value="1"/>
</dbReference>